<name>L5KA59_PTEAL</name>
<keyword evidence="1" id="KW-0472">Membrane</keyword>
<evidence type="ECO:0000313" key="3">
    <source>
        <dbReference type="EMBL" id="ELK08257.1"/>
    </source>
</evidence>
<keyword evidence="1" id="KW-1133">Transmembrane helix</keyword>
<dbReference type="InterPro" id="IPR021885">
    <property type="entry name" value="DUF3496"/>
</dbReference>
<dbReference type="EMBL" id="KB030905">
    <property type="protein sequence ID" value="ELK08257.1"/>
    <property type="molecule type" value="Genomic_DNA"/>
</dbReference>
<dbReference type="Proteomes" id="UP000010552">
    <property type="component" value="Unassembled WGS sequence"/>
</dbReference>
<keyword evidence="4" id="KW-1185">Reference proteome</keyword>
<protein>
    <submittedName>
        <fullName evidence="3">Ankyrin repeat domain-containing protein 26</fullName>
    </submittedName>
</protein>
<dbReference type="Pfam" id="PF12001">
    <property type="entry name" value="DUF3496"/>
    <property type="match status" value="1"/>
</dbReference>
<reference evidence="4" key="1">
    <citation type="journal article" date="2013" name="Science">
        <title>Comparative analysis of bat genomes provides insight into the evolution of flight and immunity.</title>
        <authorList>
            <person name="Zhang G."/>
            <person name="Cowled C."/>
            <person name="Shi Z."/>
            <person name="Huang Z."/>
            <person name="Bishop-Lilly K.A."/>
            <person name="Fang X."/>
            <person name="Wynne J.W."/>
            <person name="Xiong Z."/>
            <person name="Baker M.L."/>
            <person name="Zhao W."/>
            <person name="Tachedjian M."/>
            <person name="Zhu Y."/>
            <person name="Zhou P."/>
            <person name="Jiang X."/>
            <person name="Ng J."/>
            <person name="Yang L."/>
            <person name="Wu L."/>
            <person name="Xiao J."/>
            <person name="Feng Y."/>
            <person name="Chen Y."/>
            <person name="Sun X."/>
            <person name="Zhang Y."/>
            <person name="Marsh G.A."/>
            <person name="Crameri G."/>
            <person name="Broder C.C."/>
            <person name="Frey K.G."/>
            <person name="Wang L.F."/>
            <person name="Wang J."/>
        </authorList>
    </citation>
    <scope>NUCLEOTIDE SEQUENCE [LARGE SCALE GENOMIC DNA]</scope>
</reference>
<organism evidence="3 4">
    <name type="scientific">Pteropus alecto</name>
    <name type="common">Black flying fox</name>
    <dbReference type="NCBI Taxonomy" id="9402"/>
    <lineage>
        <taxon>Eukaryota</taxon>
        <taxon>Metazoa</taxon>
        <taxon>Chordata</taxon>
        <taxon>Craniata</taxon>
        <taxon>Vertebrata</taxon>
        <taxon>Euteleostomi</taxon>
        <taxon>Mammalia</taxon>
        <taxon>Eutheria</taxon>
        <taxon>Laurasiatheria</taxon>
        <taxon>Chiroptera</taxon>
        <taxon>Yinpterochiroptera</taxon>
        <taxon>Pteropodoidea</taxon>
        <taxon>Pteropodidae</taxon>
        <taxon>Pteropodinae</taxon>
        <taxon>Pteropus</taxon>
    </lineage>
</organism>
<feature type="transmembrane region" description="Helical" evidence="1">
    <location>
        <begin position="196"/>
        <end position="218"/>
    </location>
</feature>
<gene>
    <name evidence="3" type="ORF">PAL_GLEAN10000213</name>
</gene>
<accession>L5KA59</accession>
<proteinExistence type="predicted"/>
<keyword evidence="1" id="KW-0812">Transmembrane</keyword>
<feature type="domain" description="DUF3496" evidence="2">
    <location>
        <begin position="74"/>
        <end position="178"/>
    </location>
</feature>
<dbReference type="InParanoid" id="L5KA59"/>
<evidence type="ECO:0000313" key="4">
    <source>
        <dbReference type="Proteomes" id="UP000010552"/>
    </source>
</evidence>
<sequence>MQTKCENLVNKDELKQKLVNPKSHIEMNMVEYSEVEQYKWEIEERAGQKIAQRHLRKIFCIYERIIMLQQEVTENSEFKDLKSGLYKVKTFQIDSNKIELETYKQLYLEELKVRTSLAEKLNKANERLAEISTKFLVMKQQSTALLSTLTTRSVPEPPCVGSLNHSFILNRNLARRENPVIPNSVPWTSNNSMETYLFKVSYITFFPLSFNILILFLIC</sequence>
<dbReference type="AlphaFoldDB" id="L5KA59"/>
<evidence type="ECO:0000259" key="2">
    <source>
        <dbReference type="Pfam" id="PF12001"/>
    </source>
</evidence>
<dbReference type="STRING" id="9402.L5KA59"/>
<evidence type="ECO:0000256" key="1">
    <source>
        <dbReference type="SAM" id="Phobius"/>
    </source>
</evidence>